<evidence type="ECO:0000259" key="1">
    <source>
        <dbReference type="Pfam" id="PF12728"/>
    </source>
</evidence>
<dbReference type="NCBIfam" id="TIGR01764">
    <property type="entry name" value="excise"/>
    <property type="match status" value="1"/>
</dbReference>
<evidence type="ECO:0000313" key="2">
    <source>
        <dbReference type="EMBL" id="AZN73378.1"/>
    </source>
</evidence>
<dbReference type="KEGG" id="abaw:D5400_20655"/>
<dbReference type="AlphaFoldDB" id="A0A3Q8XTM4"/>
<sequence>MADRFTNPRQLFYTIEDTAELLKVSDRTVRRWIKAKMLPAFKVGSQVRIPRADLEAFLQARRYGLGLNVL</sequence>
<evidence type="ECO:0000313" key="3">
    <source>
        <dbReference type="Proteomes" id="UP000268192"/>
    </source>
</evidence>
<name>A0A3Q8XTM4_9HYPH</name>
<protein>
    <submittedName>
        <fullName evidence="2">DNA-binding protein</fullName>
    </submittedName>
</protein>
<dbReference type="InterPro" id="IPR041657">
    <property type="entry name" value="HTH_17"/>
</dbReference>
<dbReference type="Pfam" id="PF12728">
    <property type="entry name" value="HTH_17"/>
    <property type="match status" value="1"/>
</dbReference>
<accession>A0A3Q8XTM4</accession>
<dbReference type="GO" id="GO:0003677">
    <property type="term" value="F:DNA binding"/>
    <property type="evidence" value="ECO:0007669"/>
    <property type="project" value="UniProtKB-KW"/>
</dbReference>
<dbReference type="InterPro" id="IPR010093">
    <property type="entry name" value="SinI_DNA-bd"/>
</dbReference>
<dbReference type="RefSeq" id="WP_126012244.1">
    <property type="nucleotide sequence ID" value="NZ_CP032509.1"/>
</dbReference>
<organism evidence="2 3">
    <name type="scientific">Georhizobium profundi</name>
    <dbReference type="NCBI Taxonomy" id="2341112"/>
    <lineage>
        <taxon>Bacteria</taxon>
        <taxon>Pseudomonadati</taxon>
        <taxon>Pseudomonadota</taxon>
        <taxon>Alphaproteobacteria</taxon>
        <taxon>Hyphomicrobiales</taxon>
        <taxon>Rhizobiaceae</taxon>
        <taxon>Georhizobium</taxon>
    </lineage>
</organism>
<dbReference type="Gene3D" id="1.10.10.10">
    <property type="entry name" value="Winged helix-like DNA-binding domain superfamily/Winged helix DNA-binding domain"/>
    <property type="match status" value="1"/>
</dbReference>
<reference evidence="2 3" key="1">
    <citation type="submission" date="2018-09" db="EMBL/GenBank/DDBJ databases">
        <title>Marinorhizobium profundi gen. nov., sp. nov., isolated from a deep-sea sediment sample from the New Britain Trench and proposal of Marinorhizobiaceae fam. nov. in the order Rhizobiales of the class Alphaproteobacteria.</title>
        <authorList>
            <person name="Cao J."/>
        </authorList>
    </citation>
    <scope>NUCLEOTIDE SEQUENCE [LARGE SCALE GENOMIC DNA]</scope>
    <source>
        <strain evidence="2 3">WS11</strain>
    </source>
</reference>
<feature type="domain" description="Helix-turn-helix" evidence="1">
    <location>
        <begin position="12"/>
        <end position="62"/>
    </location>
</feature>
<dbReference type="Proteomes" id="UP000268192">
    <property type="component" value="Chromosome"/>
</dbReference>
<dbReference type="SUPFAM" id="SSF46955">
    <property type="entry name" value="Putative DNA-binding domain"/>
    <property type="match status" value="1"/>
</dbReference>
<proteinExistence type="predicted"/>
<dbReference type="EMBL" id="CP032509">
    <property type="protein sequence ID" value="AZN73378.1"/>
    <property type="molecule type" value="Genomic_DNA"/>
</dbReference>
<gene>
    <name evidence="2" type="ORF">D5400_20655</name>
</gene>
<dbReference type="OrthoDB" id="7605605at2"/>
<dbReference type="InterPro" id="IPR036388">
    <property type="entry name" value="WH-like_DNA-bd_sf"/>
</dbReference>
<keyword evidence="3" id="KW-1185">Reference proteome</keyword>
<keyword evidence="2" id="KW-0238">DNA-binding</keyword>
<dbReference type="InterPro" id="IPR009061">
    <property type="entry name" value="DNA-bd_dom_put_sf"/>
</dbReference>